<sequence length="136" mass="16365">MESRIDYMEILKKKIYTIFSFLIFLFYLITLELSAGSYPSDQPYMHNPTIFKNFLLVISLIFIFIFIIILITRNTKYFLVINIGIILFFIFRVFEFFKKYKRLYQDTLTIILLLLAIISVIIIFVLISKMFKKLNK</sequence>
<keyword evidence="1" id="KW-0812">Transmembrane</keyword>
<dbReference type="AlphaFoldDB" id="A8SLJ7"/>
<dbReference type="Proteomes" id="UP000003162">
    <property type="component" value="Unassembled WGS sequence"/>
</dbReference>
<keyword evidence="1" id="KW-1133">Transmembrane helix</keyword>
<gene>
    <name evidence="2" type="ORF">PEPMIC_01023</name>
</gene>
<accession>A8SLJ7</accession>
<reference evidence="2 3" key="2">
    <citation type="submission" date="2007-09" db="EMBL/GenBank/DDBJ databases">
        <authorList>
            <person name="Fulton L."/>
            <person name="Clifton S."/>
            <person name="Fulton B."/>
            <person name="Xu J."/>
            <person name="Minx P."/>
            <person name="Pepin K.H."/>
            <person name="Johnson M."/>
            <person name="Thiruvilangam P."/>
            <person name="Bhonagiri V."/>
            <person name="Nash W.E."/>
            <person name="Mardis E.R."/>
            <person name="Wilson R.K."/>
        </authorList>
    </citation>
    <scope>NUCLEOTIDE SEQUENCE [LARGE SCALE GENOMIC DNA]</scope>
    <source>
        <strain evidence="2 3">ATCC 33270</strain>
    </source>
</reference>
<evidence type="ECO:0000256" key="1">
    <source>
        <dbReference type="SAM" id="Phobius"/>
    </source>
</evidence>
<reference evidence="2 3" key="1">
    <citation type="submission" date="2007-09" db="EMBL/GenBank/DDBJ databases">
        <title>Draft genome sequence of Peptostreptococcus micros (ATCC 33270).</title>
        <authorList>
            <person name="Sudarsanam P."/>
            <person name="Ley R."/>
            <person name="Guruge J."/>
            <person name="Turnbaugh P.J."/>
            <person name="Mahowald M."/>
            <person name="Liep D."/>
            <person name="Gordon J."/>
        </authorList>
    </citation>
    <scope>NUCLEOTIDE SEQUENCE [LARGE SCALE GENOMIC DNA]</scope>
    <source>
        <strain evidence="2 3">ATCC 33270</strain>
    </source>
</reference>
<organism evidence="2 3">
    <name type="scientific">Parvimonas micra ATCC 33270</name>
    <dbReference type="NCBI Taxonomy" id="411465"/>
    <lineage>
        <taxon>Bacteria</taxon>
        <taxon>Bacillati</taxon>
        <taxon>Bacillota</taxon>
        <taxon>Tissierellia</taxon>
        <taxon>Tissierellales</taxon>
        <taxon>Peptoniphilaceae</taxon>
        <taxon>Parvimonas</taxon>
    </lineage>
</organism>
<evidence type="ECO:0000313" key="3">
    <source>
        <dbReference type="Proteomes" id="UP000003162"/>
    </source>
</evidence>
<keyword evidence="1" id="KW-0472">Membrane</keyword>
<feature type="transmembrane region" description="Helical" evidence="1">
    <location>
        <begin position="109"/>
        <end position="127"/>
    </location>
</feature>
<protein>
    <submittedName>
        <fullName evidence="2">Uncharacterized protein</fullName>
    </submittedName>
</protein>
<dbReference type="HOGENOM" id="CLU_1873430_0_0_9"/>
<evidence type="ECO:0000313" key="2">
    <source>
        <dbReference type="EMBL" id="EDP23220.1"/>
    </source>
</evidence>
<dbReference type="EMBL" id="ABEE02000017">
    <property type="protein sequence ID" value="EDP23220.1"/>
    <property type="molecule type" value="Genomic_DNA"/>
</dbReference>
<feature type="transmembrane region" description="Helical" evidence="1">
    <location>
        <begin position="77"/>
        <end position="97"/>
    </location>
</feature>
<feature type="transmembrane region" description="Helical" evidence="1">
    <location>
        <begin position="15"/>
        <end position="38"/>
    </location>
</feature>
<comment type="caution">
    <text evidence="2">The sequence shown here is derived from an EMBL/GenBank/DDBJ whole genome shotgun (WGS) entry which is preliminary data.</text>
</comment>
<feature type="transmembrane region" description="Helical" evidence="1">
    <location>
        <begin position="50"/>
        <end position="70"/>
    </location>
</feature>
<name>A8SLJ7_9FIRM</name>
<proteinExistence type="predicted"/>